<sequence>MLSHNGVQFKSPGLQRARQDQLDPVTSDPLTLQVLAAIVLWHVSRTVVVMSQVSVSVPRAPRCASCRLLKVALCEVGVPLAAGAETGTSCSVVMRGRGSGISRVYTNTANEREEKGAERLAAGRVALISVHSALPGGV</sequence>
<proteinExistence type="predicted"/>
<accession>A0A9Q1E496</accession>
<comment type="caution">
    <text evidence="2">The sequence shown here is derived from an EMBL/GenBank/DDBJ whole genome shotgun (WGS) entry which is preliminary data.</text>
</comment>
<protein>
    <submittedName>
        <fullName evidence="2">Uncharacterized protein</fullName>
    </submittedName>
</protein>
<dbReference type="EMBL" id="JAINUF010000062">
    <property type="protein sequence ID" value="KAJ8332007.1"/>
    <property type="molecule type" value="Genomic_DNA"/>
</dbReference>
<keyword evidence="3" id="KW-1185">Reference proteome</keyword>
<gene>
    <name evidence="2" type="ORF">SKAU_G00430140</name>
</gene>
<organism evidence="2 3">
    <name type="scientific">Synaphobranchus kaupii</name>
    <name type="common">Kaup's arrowtooth eel</name>
    <dbReference type="NCBI Taxonomy" id="118154"/>
    <lineage>
        <taxon>Eukaryota</taxon>
        <taxon>Metazoa</taxon>
        <taxon>Chordata</taxon>
        <taxon>Craniata</taxon>
        <taxon>Vertebrata</taxon>
        <taxon>Euteleostomi</taxon>
        <taxon>Actinopterygii</taxon>
        <taxon>Neopterygii</taxon>
        <taxon>Teleostei</taxon>
        <taxon>Anguilliformes</taxon>
        <taxon>Synaphobranchidae</taxon>
        <taxon>Synaphobranchus</taxon>
    </lineage>
</organism>
<evidence type="ECO:0000256" key="1">
    <source>
        <dbReference type="SAM" id="MobiDB-lite"/>
    </source>
</evidence>
<feature type="region of interest" description="Disordered" evidence="1">
    <location>
        <begin position="1"/>
        <end position="21"/>
    </location>
</feature>
<dbReference type="AlphaFoldDB" id="A0A9Q1E496"/>
<reference evidence="2" key="1">
    <citation type="journal article" date="2023" name="Science">
        <title>Genome structures resolve the early diversification of teleost fishes.</title>
        <authorList>
            <person name="Parey E."/>
            <person name="Louis A."/>
            <person name="Montfort J."/>
            <person name="Bouchez O."/>
            <person name="Roques C."/>
            <person name="Iampietro C."/>
            <person name="Lluch J."/>
            <person name="Castinel A."/>
            <person name="Donnadieu C."/>
            <person name="Desvignes T."/>
            <person name="Floi Bucao C."/>
            <person name="Jouanno E."/>
            <person name="Wen M."/>
            <person name="Mejri S."/>
            <person name="Dirks R."/>
            <person name="Jansen H."/>
            <person name="Henkel C."/>
            <person name="Chen W.J."/>
            <person name="Zahm M."/>
            <person name="Cabau C."/>
            <person name="Klopp C."/>
            <person name="Thompson A.W."/>
            <person name="Robinson-Rechavi M."/>
            <person name="Braasch I."/>
            <person name="Lecointre G."/>
            <person name="Bobe J."/>
            <person name="Postlethwait J.H."/>
            <person name="Berthelot C."/>
            <person name="Roest Crollius H."/>
            <person name="Guiguen Y."/>
        </authorList>
    </citation>
    <scope>NUCLEOTIDE SEQUENCE</scope>
    <source>
        <strain evidence="2">WJC10195</strain>
    </source>
</reference>
<name>A0A9Q1E496_SYNKA</name>
<evidence type="ECO:0000313" key="3">
    <source>
        <dbReference type="Proteomes" id="UP001152622"/>
    </source>
</evidence>
<evidence type="ECO:0000313" key="2">
    <source>
        <dbReference type="EMBL" id="KAJ8332007.1"/>
    </source>
</evidence>
<dbReference type="Proteomes" id="UP001152622">
    <property type="component" value="Unassembled WGS sequence"/>
</dbReference>